<name>A0A388TEQ0_TERA1</name>
<evidence type="ECO:0000256" key="1">
    <source>
        <dbReference type="ARBA" id="ARBA00004167"/>
    </source>
</evidence>
<dbReference type="PANTHER" id="PTHR30093:SF44">
    <property type="entry name" value="TYPE II SECRETION SYSTEM CORE PROTEIN G"/>
    <property type="match status" value="1"/>
</dbReference>
<evidence type="ECO:0000256" key="3">
    <source>
        <dbReference type="ARBA" id="ARBA00022692"/>
    </source>
</evidence>
<keyword evidence="8" id="KW-1185">Reference proteome</keyword>
<dbReference type="SUPFAM" id="SSF54523">
    <property type="entry name" value="Pili subunits"/>
    <property type="match status" value="1"/>
</dbReference>
<dbReference type="GO" id="GO:0015627">
    <property type="term" value="C:type II protein secretion system complex"/>
    <property type="evidence" value="ECO:0007669"/>
    <property type="project" value="InterPro"/>
</dbReference>
<dbReference type="GO" id="GO:0016020">
    <property type="term" value="C:membrane"/>
    <property type="evidence" value="ECO:0007669"/>
    <property type="project" value="UniProtKB-SubCell"/>
</dbReference>
<dbReference type="InterPro" id="IPR000983">
    <property type="entry name" value="Bac_GSPG_pilin"/>
</dbReference>
<evidence type="ECO:0000313" key="7">
    <source>
        <dbReference type="EMBL" id="GBR75147.1"/>
    </source>
</evidence>
<keyword evidence="5 6" id="KW-0472">Membrane</keyword>
<dbReference type="GO" id="GO:0015628">
    <property type="term" value="P:protein secretion by the type II secretion system"/>
    <property type="evidence" value="ECO:0007669"/>
    <property type="project" value="InterPro"/>
</dbReference>
<reference evidence="7 8" key="1">
    <citation type="journal article" date="2019" name="ISME J.">
        <title>Genome analyses of uncultured TG2/ZB3 bacteria in 'Margulisbacteria' specifically attached to ectosymbiotic spirochetes of protists in the termite gut.</title>
        <authorList>
            <person name="Utami Y.D."/>
            <person name="Kuwahara H."/>
            <person name="Igai K."/>
            <person name="Murakami T."/>
            <person name="Sugaya K."/>
            <person name="Morikawa T."/>
            <person name="Nagura Y."/>
            <person name="Yuki M."/>
            <person name="Deevong P."/>
            <person name="Inoue T."/>
            <person name="Kihara K."/>
            <person name="Lo N."/>
            <person name="Yamada A."/>
            <person name="Ohkuma M."/>
            <person name="Hongoh Y."/>
        </authorList>
    </citation>
    <scope>NUCLEOTIDE SEQUENCE [LARGE SCALE GENOMIC DNA]</scope>
    <source>
        <strain evidence="7">NkOx7-01</strain>
    </source>
</reference>
<dbReference type="InterPro" id="IPR045584">
    <property type="entry name" value="Pilin-like"/>
</dbReference>
<evidence type="ECO:0000256" key="4">
    <source>
        <dbReference type="ARBA" id="ARBA00022989"/>
    </source>
</evidence>
<feature type="transmembrane region" description="Helical" evidence="6">
    <location>
        <begin position="6"/>
        <end position="28"/>
    </location>
</feature>
<dbReference type="Gene3D" id="3.30.700.10">
    <property type="entry name" value="Glycoprotein, Type 4 Pilin"/>
    <property type="match status" value="1"/>
</dbReference>
<accession>A0A388TEQ0</accession>
<organism evidence="7 8">
    <name type="scientific">Termititenax aidoneus</name>
    <dbReference type="NCBI Taxonomy" id="2218524"/>
    <lineage>
        <taxon>Bacteria</taxon>
        <taxon>Bacillati</taxon>
        <taxon>Candidatus Margulisiibacteriota</taxon>
        <taxon>Candidatus Termititenacia</taxon>
        <taxon>Candidatus Termititenacales</taxon>
        <taxon>Candidatus Termititenacaceae</taxon>
        <taxon>Candidatus Termititenax</taxon>
    </lineage>
</organism>
<dbReference type="InterPro" id="IPR012902">
    <property type="entry name" value="N_methyl_site"/>
</dbReference>
<dbReference type="PRINTS" id="PR00813">
    <property type="entry name" value="BCTERIALGSPG"/>
</dbReference>
<comment type="caution">
    <text evidence="7">The sequence shown here is derived from an EMBL/GenBank/DDBJ whole genome shotgun (WGS) entry which is preliminary data.</text>
</comment>
<keyword evidence="2" id="KW-0488">Methylation</keyword>
<dbReference type="Pfam" id="PF07963">
    <property type="entry name" value="N_methyl"/>
    <property type="match status" value="1"/>
</dbReference>
<dbReference type="AlphaFoldDB" id="A0A388TEQ0"/>
<protein>
    <submittedName>
        <fullName evidence="7">Uncharacterized protein</fullName>
    </submittedName>
</protein>
<comment type="subcellular location">
    <subcellularLocation>
        <location evidence="1">Membrane</location>
        <topology evidence="1">Single-pass membrane protein</topology>
    </subcellularLocation>
</comment>
<dbReference type="Proteomes" id="UP000269352">
    <property type="component" value="Unassembled WGS sequence"/>
</dbReference>
<evidence type="ECO:0000256" key="2">
    <source>
        <dbReference type="ARBA" id="ARBA00022481"/>
    </source>
</evidence>
<dbReference type="EMBL" id="BGZN01000172">
    <property type="protein sequence ID" value="GBR75147.1"/>
    <property type="molecule type" value="Genomic_DNA"/>
</dbReference>
<evidence type="ECO:0000256" key="5">
    <source>
        <dbReference type="ARBA" id="ARBA00023136"/>
    </source>
</evidence>
<gene>
    <name evidence="7" type="ORF">NO1_2192</name>
</gene>
<keyword evidence="4 6" id="KW-1133">Transmembrane helix</keyword>
<proteinExistence type="predicted"/>
<dbReference type="PANTHER" id="PTHR30093">
    <property type="entry name" value="GENERAL SECRETION PATHWAY PROTEIN G"/>
    <property type="match status" value="1"/>
</dbReference>
<evidence type="ECO:0000256" key="6">
    <source>
        <dbReference type="SAM" id="Phobius"/>
    </source>
</evidence>
<keyword evidence="3 6" id="KW-0812">Transmembrane</keyword>
<dbReference type="NCBIfam" id="TIGR02532">
    <property type="entry name" value="IV_pilin_GFxxxE"/>
    <property type="match status" value="1"/>
</dbReference>
<sequence>MKLKKIGFTLIELLVVVLIIGILAAIALPQYQRAVWKSRAAQLQQSVKALANAQEMYFLVHGKYPTNFDELDISFDSLPDKPAFTAQWPVNSANAIRANDIMELVISNMGSNDEIAMSVGVFIKGKFERSGFLYVHNVGGIFSNGGGLDKNRRYCFENGIITQGDFCNKIMGYSSSHISGSESIFPIN</sequence>
<evidence type="ECO:0000313" key="8">
    <source>
        <dbReference type="Proteomes" id="UP000269352"/>
    </source>
</evidence>